<name>A0AAE3QZ99_9BACT</name>
<dbReference type="RefSeq" id="WP_313987567.1">
    <property type="nucleotide sequence ID" value="NZ_JASJOS010000019.1"/>
</dbReference>
<protein>
    <submittedName>
        <fullName evidence="2">TIGR02452 family protein</fullName>
    </submittedName>
</protein>
<reference evidence="2" key="1">
    <citation type="submission" date="2023-05" db="EMBL/GenBank/DDBJ databases">
        <authorList>
            <person name="Zhang X."/>
        </authorList>
    </citation>
    <scope>NUCLEOTIDE SEQUENCE</scope>
    <source>
        <strain evidence="2">YF14B1</strain>
    </source>
</reference>
<dbReference type="EMBL" id="JASJOS010000019">
    <property type="protein sequence ID" value="MDJ1485258.1"/>
    <property type="molecule type" value="Genomic_DNA"/>
</dbReference>
<dbReference type="AlphaFoldDB" id="A0AAE3QZ99"/>
<accession>A0AAE3QZ99</accession>
<dbReference type="PIRSF" id="PIRSF014899">
    <property type="entry name" value="UCP014899"/>
    <property type="match status" value="1"/>
</dbReference>
<dbReference type="Proteomes" id="UP001241110">
    <property type="component" value="Unassembled WGS sequence"/>
</dbReference>
<evidence type="ECO:0000313" key="2">
    <source>
        <dbReference type="EMBL" id="MDJ1485258.1"/>
    </source>
</evidence>
<proteinExistence type="predicted"/>
<dbReference type="NCBIfam" id="TIGR02452">
    <property type="entry name" value="TIGR02452 family protein"/>
    <property type="match status" value="1"/>
</dbReference>
<organism evidence="2 3">
    <name type="scientific">Xanthocytophaga flava</name>
    <dbReference type="NCBI Taxonomy" id="3048013"/>
    <lineage>
        <taxon>Bacteria</taxon>
        <taxon>Pseudomonadati</taxon>
        <taxon>Bacteroidota</taxon>
        <taxon>Cytophagia</taxon>
        <taxon>Cytophagales</taxon>
        <taxon>Rhodocytophagaceae</taxon>
        <taxon>Xanthocytophaga</taxon>
    </lineage>
</organism>
<dbReference type="InterPro" id="IPR043472">
    <property type="entry name" value="Macro_dom-like"/>
</dbReference>
<sequence length="287" mass="32476">MSKKSKNASTARDTLRILDQGFYINKKNQKVSIATIQQKAVKDSLHYKPEMFAEVFNKRDQVVRHESKTTAIEVINETTLYAAQALKSEGFEKVLALNFASAKNPGGGFQNGAQAQEESLARASGLYLTQTAHWDMYEINRSLESCLYTDHMIYSPDVPVFRDDEDELLDAPYTVSFITAPAVNAGVVMQRSNKDDQEAIPSVMLARTEKVLSLAMIHGYRALVLGAWGCGVFRNNPADVAEYFRYHLIDNPIFQNVFEKILFAVWDRSEKETTIESFRKVFLQPKI</sequence>
<dbReference type="SUPFAM" id="SSF52949">
    <property type="entry name" value="Macro domain-like"/>
    <property type="match status" value="1"/>
</dbReference>
<comment type="caution">
    <text evidence="2">The sequence shown here is derived from an EMBL/GenBank/DDBJ whole genome shotgun (WGS) entry which is preliminary data.</text>
</comment>
<evidence type="ECO:0000313" key="3">
    <source>
        <dbReference type="Proteomes" id="UP001241110"/>
    </source>
</evidence>
<evidence type="ECO:0000259" key="1">
    <source>
        <dbReference type="Pfam" id="PF10021"/>
    </source>
</evidence>
<gene>
    <name evidence="2" type="ORF">QNI16_32505</name>
</gene>
<dbReference type="PANTHER" id="PTHR35596:SF1">
    <property type="entry name" value="MICROBIAL-TYPE PARG CATALYTIC DOMAIN-CONTAINING PROTEIN"/>
    <property type="match status" value="1"/>
</dbReference>
<dbReference type="InterPro" id="IPR019261">
    <property type="entry name" value="PARG_cat_microbial"/>
</dbReference>
<dbReference type="PANTHER" id="PTHR35596">
    <property type="entry name" value="DUF2263 DOMAIN-CONTAINING PROTEIN"/>
    <property type="match status" value="1"/>
</dbReference>
<feature type="domain" description="Microbial-type PARG catalytic" evidence="1">
    <location>
        <begin position="11"/>
        <end position="163"/>
    </location>
</feature>
<dbReference type="Gene3D" id="3.40.220.10">
    <property type="entry name" value="Leucine Aminopeptidase, subunit E, domain 1"/>
    <property type="match status" value="1"/>
</dbReference>
<dbReference type="InterPro" id="IPR012664">
    <property type="entry name" value="CHP02452"/>
</dbReference>
<dbReference type="Pfam" id="PF10021">
    <property type="entry name" value="PARG_cat_microb"/>
    <property type="match status" value="1"/>
</dbReference>